<feature type="compositionally biased region" description="Basic residues" evidence="3">
    <location>
        <begin position="477"/>
        <end position="489"/>
    </location>
</feature>
<feature type="compositionally biased region" description="Polar residues" evidence="3">
    <location>
        <begin position="497"/>
        <end position="536"/>
    </location>
</feature>
<evidence type="ECO:0000313" key="6">
    <source>
        <dbReference type="Proteomes" id="UP001457282"/>
    </source>
</evidence>
<evidence type="ECO:0000256" key="3">
    <source>
        <dbReference type="SAM" id="MobiDB-lite"/>
    </source>
</evidence>
<keyword evidence="4" id="KW-0812">Transmembrane</keyword>
<comment type="caution">
    <text evidence="5">The sequence shown here is derived from an EMBL/GenBank/DDBJ whole genome shotgun (WGS) entry which is preliminary data.</text>
</comment>
<evidence type="ECO:0000256" key="1">
    <source>
        <dbReference type="ARBA" id="ARBA00023054"/>
    </source>
</evidence>
<dbReference type="PANTHER" id="PTHR31342:SF4">
    <property type="entry name" value="ACTIN BINDING PROTEIN FAMILY"/>
    <property type="match status" value="1"/>
</dbReference>
<dbReference type="AlphaFoldDB" id="A0AAW1WIN8"/>
<name>A0AAW1WIN8_RUBAR</name>
<keyword evidence="4" id="KW-0472">Membrane</keyword>
<feature type="compositionally biased region" description="Polar residues" evidence="3">
    <location>
        <begin position="445"/>
        <end position="455"/>
    </location>
</feature>
<gene>
    <name evidence="5" type="ORF">M0R45_031919</name>
</gene>
<keyword evidence="6" id="KW-1185">Reference proteome</keyword>
<dbReference type="EMBL" id="JBEDUW010000006">
    <property type="protein sequence ID" value="KAK9923503.1"/>
    <property type="molecule type" value="Genomic_DNA"/>
</dbReference>
<evidence type="ECO:0000256" key="2">
    <source>
        <dbReference type="SAM" id="Coils"/>
    </source>
</evidence>
<organism evidence="5 6">
    <name type="scientific">Rubus argutus</name>
    <name type="common">Southern blackberry</name>
    <dbReference type="NCBI Taxonomy" id="59490"/>
    <lineage>
        <taxon>Eukaryota</taxon>
        <taxon>Viridiplantae</taxon>
        <taxon>Streptophyta</taxon>
        <taxon>Embryophyta</taxon>
        <taxon>Tracheophyta</taxon>
        <taxon>Spermatophyta</taxon>
        <taxon>Magnoliopsida</taxon>
        <taxon>eudicotyledons</taxon>
        <taxon>Gunneridae</taxon>
        <taxon>Pentapetalae</taxon>
        <taxon>rosids</taxon>
        <taxon>fabids</taxon>
        <taxon>Rosales</taxon>
        <taxon>Rosaceae</taxon>
        <taxon>Rosoideae</taxon>
        <taxon>Rosoideae incertae sedis</taxon>
        <taxon>Rubus</taxon>
    </lineage>
</organism>
<evidence type="ECO:0000256" key="4">
    <source>
        <dbReference type="SAM" id="Phobius"/>
    </source>
</evidence>
<protein>
    <recommendedName>
        <fullName evidence="7">Protein CHUP1, chloroplastic</fullName>
    </recommendedName>
</protein>
<feature type="transmembrane region" description="Helical" evidence="4">
    <location>
        <begin position="12"/>
        <end position="32"/>
    </location>
</feature>
<evidence type="ECO:0008006" key="7">
    <source>
        <dbReference type="Google" id="ProtNLM"/>
    </source>
</evidence>
<feature type="compositionally biased region" description="Basic and acidic residues" evidence="3">
    <location>
        <begin position="142"/>
        <end position="154"/>
    </location>
</feature>
<reference evidence="5 6" key="1">
    <citation type="journal article" date="2023" name="G3 (Bethesda)">
        <title>A chromosome-length genome assembly and annotation of blackberry (Rubus argutus, cv. 'Hillquist').</title>
        <authorList>
            <person name="Bruna T."/>
            <person name="Aryal R."/>
            <person name="Dudchenko O."/>
            <person name="Sargent D.J."/>
            <person name="Mead D."/>
            <person name="Buti M."/>
            <person name="Cavallini A."/>
            <person name="Hytonen T."/>
            <person name="Andres J."/>
            <person name="Pham M."/>
            <person name="Weisz D."/>
            <person name="Mascagni F."/>
            <person name="Usai G."/>
            <person name="Natali L."/>
            <person name="Bassil N."/>
            <person name="Fernandez G.E."/>
            <person name="Lomsadze A."/>
            <person name="Armour M."/>
            <person name="Olukolu B."/>
            <person name="Poorten T."/>
            <person name="Britton C."/>
            <person name="Davik J."/>
            <person name="Ashrafi H."/>
            <person name="Aiden E.L."/>
            <person name="Borodovsky M."/>
            <person name="Worthington M."/>
        </authorList>
    </citation>
    <scope>NUCLEOTIDE SEQUENCE [LARGE SCALE GENOMIC DNA]</scope>
    <source>
        <strain evidence="5">PI 553951</strain>
    </source>
</reference>
<dbReference type="Proteomes" id="UP001457282">
    <property type="component" value="Unassembled WGS sequence"/>
</dbReference>
<evidence type="ECO:0000313" key="5">
    <source>
        <dbReference type="EMBL" id="KAK9923503.1"/>
    </source>
</evidence>
<dbReference type="GO" id="GO:0072699">
    <property type="term" value="P:protein localization to cortical microtubule cytoskeleton"/>
    <property type="evidence" value="ECO:0007669"/>
    <property type="project" value="TreeGrafter"/>
</dbReference>
<feature type="compositionally biased region" description="Basic and acidic residues" evidence="3">
    <location>
        <begin position="55"/>
        <end position="66"/>
    </location>
</feature>
<dbReference type="InterPro" id="IPR040265">
    <property type="entry name" value="CHUP1/IPGA1-like"/>
</dbReference>
<keyword evidence="1 2" id="KW-0175">Coiled coil</keyword>
<feature type="region of interest" description="Disordered" evidence="3">
    <location>
        <begin position="433"/>
        <end position="552"/>
    </location>
</feature>
<dbReference type="PANTHER" id="PTHR31342">
    <property type="entry name" value="PROTEIN CHUP1, CHLOROPLASTIC"/>
    <property type="match status" value="1"/>
</dbReference>
<feature type="region of interest" description="Disordered" evidence="3">
    <location>
        <begin position="38"/>
        <end position="72"/>
    </location>
</feature>
<proteinExistence type="predicted"/>
<feature type="region of interest" description="Disordered" evidence="3">
    <location>
        <begin position="133"/>
        <end position="154"/>
    </location>
</feature>
<accession>A0AAW1WIN8</accession>
<sequence length="637" mass="72161">MMGGKNRDIKPLLLKFGVALALSFAGFLYSRLRTRRIKPSQPPPHSLDEENEADSGVRPRQKDVLKAKRKAHSCSNGRIASEKYEDAYVPRVRVDNCTSSISPSSKHIGVKDSLLLPEFNDLVNEFDFAAANSGFSPMKNTETPRSDVETPKAFRTSEKDDYELEIRHLRDMVRKLRERERHLEVQLLEYYGLKEQETAVMELQNRLKISSMEAKLFTLKIESLQAENRRLEGQASDHAKVLDELEATRAKMRLLKKKLRSEAEQNKEQILSLKKRVENLQDNEAAAVNSEIQLKLRRLKDLEGEAEELRASILKLQLQNSDLARRLESTQILANSILEDPGAEALKEERERLRLENEDLTKEIEQLRVDRSSDVEELVYLRWINACLRYELRNYQPPTGKTVARDLSKSLSHNSEEKAKQLILEYANTEGTGDKGSHIDFDTDPWSSSPASLLTDSGEYDDFPVDHSSATKNNPSGKHKLFNKLRRLIRGKDTHNENQTLSVDKTGYSDDNYSPCGSSSKSTTAYTGPEGQSNIFSSRSSSRASLDLPRWRSPKEHDIKDIHSVQRHSDVGFSPGYKRFILDGEGSTDFTPKDRLDHDSDSAEKSELVKYAVALKSSRSGTPAFTHSVHRKSASAS</sequence>
<feature type="coiled-coil region" evidence="2">
    <location>
        <begin position="159"/>
        <end position="377"/>
    </location>
</feature>
<dbReference type="GO" id="GO:0055028">
    <property type="term" value="C:cortical microtubule"/>
    <property type="evidence" value="ECO:0007669"/>
    <property type="project" value="TreeGrafter"/>
</dbReference>
<keyword evidence="4" id="KW-1133">Transmembrane helix</keyword>